<feature type="domain" description="ArnR1-like winged helix-turn-helix" evidence="1">
    <location>
        <begin position="4"/>
        <end position="78"/>
    </location>
</feature>
<dbReference type="EMBL" id="BMQS01000020">
    <property type="protein sequence ID" value="GGU01795.1"/>
    <property type="molecule type" value="Genomic_DNA"/>
</dbReference>
<evidence type="ECO:0000259" key="1">
    <source>
        <dbReference type="Pfam" id="PF14947"/>
    </source>
</evidence>
<dbReference type="Pfam" id="PF14947">
    <property type="entry name" value="HTH_45"/>
    <property type="match status" value="1"/>
</dbReference>
<reference evidence="2" key="3">
    <citation type="journal article" date="2019" name="BMC Res. Notes">
        <title>Complete genome sequence of the Sulfodiicoccus acidiphilus strain HS-1T, the first crenarchaeon that lacks polB3, isolated from an acidic hot spring in Ohwaku-dani, Hakone, Japan.</title>
        <authorList>
            <person name="Sakai H.D."/>
            <person name="Kurosawa N."/>
        </authorList>
    </citation>
    <scope>NUCLEOTIDE SEQUENCE</scope>
    <source>
        <strain evidence="2">HS-1</strain>
    </source>
</reference>
<dbReference type="InterPro" id="IPR036388">
    <property type="entry name" value="WH-like_DNA-bd_sf"/>
</dbReference>
<evidence type="ECO:0000313" key="4">
    <source>
        <dbReference type="Proteomes" id="UP000276741"/>
    </source>
</evidence>
<dbReference type="Proteomes" id="UP000276741">
    <property type="component" value="Chromosome"/>
</dbReference>
<protein>
    <recommendedName>
        <fullName evidence="1">ArnR1-like winged helix-turn-helix domain-containing protein</fullName>
    </recommendedName>
</protein>
<dbReference type="InterPro" id="IPR038723">
    <property type="entry name" value="ArnR1-like_HTH"/>
</dbReference>
<dbReference type="Gene3D" id="1.10.10.10">
    <property type="entry name" value="Winged helix-like DNA-binding domain superfamily/Winged helix DNA-binding domain"/>
    <property type="match status" value="1"/>
</dbReference>
<dbReference type="InterPro" id="IPR036390">
    <property type="entry name" value="WH_DNA-bd_sf"/>
</dbReference>
<name>A0A348B5W7_9CREN</name>
<dbReference type="KEGG" id="sacd:HS1genome_1958"/>
<accession>A0A348B5W7</accession>
<reference evidence="3" key="1">
    <citation type="journal article" date="2014" name="Int. J. Syst. Evol. Microbiol.">
        <title>Complete genome sequence of Corynebacterium casei LMG S-19264T (=DSM 44701T), isolated from a smear-ripened cheese.</title>
        <authorList>
            <consortium name="US DOE Joint Genome Institute (JGI-PGF)"/>
            <person name="Walter F."/>
            <person name="Albersmeier A."/>
            <person name="Kalinowski J."/>
            <person name="Ruckert C."/>
        </authorList>
    </citation>
    <scope>NUCLEOTIDE SEQUENCE</scope>
    <source>
        <strain evidence="3">JCM 31740</strain>
    </source>
</reference>
<reference evidence="4" key="2">
    <citation type="submission" date="2018-04" db="EMBL/GenBank/DDBJ databases">
        <title>Complete genome sequence of Sulfodiicoccus acidiphilus strain HS-1.</title>
        <authorList>
            <person name="Sakai H.D."/>
            <person name="Kurosawa N."/>
        </authorList>
    </citation>
    <scope>NUCLEOTIDE SEQUENCE [LARGE SCALE GENOMIC DNA]</scope>
    <source>
        <strain evidence="4">HS-1</strain>
    </source>
</reference>
<dbReference type="AlphaFoldDB" id="A0A348B5W7"/>
<organism evidence="2 4">
    <name type="scientific">Sulfodiicoccus acidiphilus</name>
    <dbReference type="NCBI Taxonomy" id="1670455"/>
    <lineage>
        <taxon>Archaea</taxon>
        <taxon>Thermoproteota</taxon>
        <taxon>Thermoprotei</taxon>
        <taxon>Sulfolobales</taxon>
        <taxon>Sulfolobaceae</taxon>
        <taxon>Sulfodiicoccus</taxon>
    </lineage>
</organism>
<evidence type="ECO:0000313" key="3">
    <source>
        <dbReference type="EMBL" id="GGU01795.1"/>
    </source>
</evidence>
<dbReference type="GeneID" id="43516672"/>
<sequence>MARKRNRVEIYGDVLNACSSGLRKTPLMYRTNLSYVLLRRYLKEMKERGLLYENGGLVYPTDKGRKLLLLIRRSLELKKEIEEVELKLGELRTMRAASRRSV</sequence>
<dbReference type="RefSeq" id="WP_158613789.1">
    <property type="nucleotide sequence ID" value="NZ_AP018553.1"/>
</dbReference>
<dbReference type="SUPFAM" id="SSF46785">
    <property type="entry name" value="Winged helix' DNA-binding domain"/>
    <property type="match status" value="1"/>
</dbReference>
<gene>
    <name evidence="3" type="ORF">GCM10007116_18730</name>
    <name evidence="2" type="ORF">HS1genome_1958</name>
</gene>
<keyword evidence="4" id="KW-1185">Reference proteome</keyword>
<dbReference type="EMBL" id="AP018553">
    <property type="protein sequence ID" value="BBD73569.1"/>
    <property type="molecule type" value="Genomic_DNA"/>
</dbReference>
<dbReference type="OrthoDB" id="140255at2157"/>
<dbReference type="Proteomes" id="UP000616143">
    <property type="component" value="Unassembled WGS sequence"/>
</dbReference>
<proteinExistence type="predicted"/>
<reference evidence="3" key="4">
    <citation type="submission" date="2020-09" db="EMBL/GenBank/DDBJ databases">
        <authorList>
            <person name="Sun Q."/>
            <person name="Ohkuma M."/>
        </authorList>
    </citation>
    <scope>NUCLEOTIDE SEQUENCE</scope>
    <source>
        <strain evidence="3">JCM 31740</strain>
    </source>
</reference>
<evidence type="ECO:0000313" key="2">
    <source>
        <dbReference type="EMBL" id="BBD73569.1"/>
    </source>
</evidence>